<reference evidence="22" key="1">
    <citation type="submission" date="2019-11" db="EMBL/GenBank/DDBJ databases">
        <authorList>
            <person name="Feng L."/>
        </authorList>
    </citation>
    <scope>NUCLEOTIDE SEQUENCE</scope>
    <source>
        <strain evidence="22">PgorbachiiLFYP46</strain>
    </source>
</reference>
<dbReference type="NCBIfam" id="TIGR00763">
    <property type="entry name" value="lon"/>
    <property type="match status" value="1"/>
</dbReference>
<keyword evidence="6 14" id="KW-0720">Serine protease</keyword>
<dbReference type="InterPro" id="IPR027543">
    <property type="entry name" value="Lon_bac"/>
</dbReference>
<dbReference type="RefSeq" id="WP_156701873.1">
    <property type="nucleotide sequence ID" value="NZ_CACRUP010000017.1"/>
</dbReference>
<evidence type="ECO:0000256" key="5">
    <source>
        <dbReference type="ARBA" id="ARBA00022801"/>
    </source>
</evidence>
<dbReference type="PROSITE" id="PS51786">
    <property type="entry name" value="LON_PROTEOLYTIC"/>
    <property type="match status" value="1"/>
</dbReference>
<feature type="active site" evidence="14 16">
    <location>
        <position position="678"/>
    </location>
</feature>
<proteinExistence type="evidence at transcript level"/>
<keyword evidence="5 14" id="KW-0378">Hydrolase</keyword>
<feature type="binding site" evidence="14 17">
    <location>
        <begin position="355"/>
        <end position="362"/>
    </location>
    <ligand>
        <name>ATP</name>
        <dbReference type="ChEBI" id="CHEBI:30616"/>
    </ligand>
</feature>
<dbReference type="EMBL" id="CACRUP010000017">
    <property type="protein sequence ID" value="VYU06683.1"/>
    <property type="molecule type" value="Genomic_DNA"/>
</dbReference>
<keyword evidence="4 14" id="KW-0547">Nucleotide-binding</keyword>
<name>A0A6N3C183_9FIRM</name>
<evidence type="ECO:0000259" key="21">
    <source>
        <dbReference type="PROSITE" id="PS51787"/>
    </source>
</evidence>
<feature type="active site" evidence="14 16">
    <location>
        <position position="721"/>
    </location>
</feature>
<comment type="function">
    <text evidence="10 14">ATP-dependent serine protease that mediates the selective degradation of mutant and abnormal proteins as well as certain short-lived regulatory proteins. Required for cellular homeostasis and for survival from DNA damage and developmental changes induced by stress. Degrades polypeptides processively to yield small peptide fragments that are 5 to 10 amino acids long. Binds to DNA in a double-stranded, site-specific manner.</text>
</comment>
<dbReference type="InterPro" id="IPR027417">
    <property type="entry name" value="P-loop_NTPase"/>
</dbReference>
<protein>
    <recommendedName>
        <fullName evidence="12 14">Lon protease</fullName>
        <ecNumber evidence="11 14">3.4.21.53</ecNumber>
    </recommendedName>
    <alternativeName>
        <fullName evidence="13 14">ATP-dependent protease La</fullName>
    </alternativeName>
</protein>
<feature type="domain" description="Lon N-terminal" evidence="21">
    <location>
        <begin position="6"/>
        <end position="202"/>
    </location>
</feature>
<evidence type="ECO:0000256" key="2">
    <source>
        <dbReference type="ARBA" id="ARBA00022490"/>
    </source>
</evidence>
<dbReference type="Gene3D" id="3.40.50.300">
    <property type="entry name" value="P-loop containing nucleotide triphosphate hydrolases"/>
    <property type="match status" value="1"/>
</dbReference>
<evidence type="ECO:0000256" key="6">
    <source>
        <dbReference type="ARBA" id="ARBA00022825"/>
    </source>
</evidence>
<dbReference type="Gene3D" id="1.10.8.60">
    <property type="match status" value="1"/>
</dbReference>
<dbReference type="InterPro" id="IPR004815">
    <property type="entry name" value="Lon_bac/euk-typ"/>
</dbReference>
<gene>
    <name evidence="22" type="primary">lon1</name>
    <name evidence="14" type="synonym">lon</name>
    <name evidence="22" type="ORF">PGLFYP46_01788</name>
</gene>
<dbReference type="InterPro" id="IPR008268">
    <property type="entry name" value="Peptidase_S16_AS"/>
</dbReference>
<comment type="catalytic activity">
    <reaction evidence="9 14 15 18">
        <text>Hydrolysis of proteins in presence of ATP.</text>
        <dbReference type="EC" id="3.4.21.53"/>
    </reaction>
</comment>
<dbReference type="Gene3D" id="3.30.230.10">
    <property type="match status" value="1"/>
</dbReference>
<dbReference type="GO" id="GO:0016887">
    <property type="term" value="F:ATP hydrolysis activity"/>
    <property type="evidence" value="ECO:0007669"/>
    <property type="project" value="UniProtKB-UniRule"/>
</dbReference>
<dbReference type="HAMAP" id="MF_01973">
    <property type="entry name" value="lon_bact"/>
    <property type="match status" value="1"/>
</dbReference>
<dbReference type="InterPro" id="IPR003959">
    <property type="entry name" value="ATPase_AAA_core"/>
</dbReference>
<dbReference type="CDD" id="cd19500">
    <property type="entry name" value="RecA-like_Lon"/>
    <property type="match status" value="1"/>
</dbReference>
<evidence type="ECO:0000256" key="15">
    <source>
        <dbReference type="PIRNR" id="PIRNR001174"/>
    </source>
</evidence>
<evidence type="ECO:0000256" key="3">
    <source>
        <dbReference type="ARBA" id="ARBA00022670"/>
    </source>
</evidence>
<comment type="subunit">
    <text evidence="14 15">Homohexamer. Organized in a ring with a central cavity.</text>
</comment>
<dbReference type="GO" id="GO:0004176">
    <property type="term" value="F:ATP-dependent peptidase activity"/>
    <property type="evidence" value="ECO:0007669"/>
    <property type="project" value="UniProtKB-UniRule"/>
</dbReference>
<dbReference type="InterPro" id="IPR027065">
    <property type="entry name" value="Lon_Prtase"/>
</dbReference>
<dbReference type="GO" id="GO:0043565">
    <property type="term" value="F:sequence-specific DNA binding"/>
    <property type="evidence" value="ECO:0007669"/>
    <property type="project" value="UniProtKB-UniRule"/>
</dbReference>
<dbReference type="AlphaFoldDB" id="A0A6N3C183"/>
<evidence type="ECO:0000256" key="17">
    <source>
        <dbReference type="PIRSR" id="PIRSR001174-2"/>
    </source>
</evidence>
<dbReference type="EC" id="3.4.21.53" evidence="11 14"/>
<evidence type="ECO:0000256" key="16">
    <source>
        <dbReference type="PIRSR" id="PIRSR001174-1"/>
    </source>
</evidence>
<evidence type="ECO:0000256" key="19">
    <source>
        <dbReference type="RuleBase" id="RU000591"/>
    </source>
</evidence>
<feature type="domain" description="Lon proteolytic" evidence="20">
    <location>
        <begin position="591"/>
        <end position="772"/>
    </location>
</feature>
<dbReference type="PROSITE" id="PS01046">
    <property type="entry name" value="LON_SER"/>
    <property type="match status" value="1"/>
</dbReference>
<dbReference type="InterPro" id="IPR003593">
    <property type="entry name" value="AAA+_ATPase"/>
</dbReference>
<evidence type="ECO:0000256" key="8">
    <source>
        <dbReference type="ARBA" id="ARBA00023016"/>
    </source>
</evidence>
<dbReference type="PROSITE" id="PS51787">
    <property type="entry name" value="LON_N"/>
    <property type="match status" value="1"/>
</dbReference>
<dbReference type="Gene3D" id="1.20.5.5270">
    <property type="match status" value="1"/>
</dbReference>
<dbReference type="InterPro" id="IPR020568">
    <property type="entry name" value="Ribosomal_Su5_D2-typ_SF"/>
</dbReference>
<dbReference type="Gene3D" id="1.20.58.1480">
    <property type="match status" value="1"/>
</dbReference>
<dbReference type="SUPFAM" id="SSF88697">
    <property type="entry name" value="PUA domain-like"/>
    <property type="match status" value="1"/>
</dbReference>
<dbReference type="PANTHER" id="PTHR10046">
    <property type="entry name" value="ATP DEPENDENT LON PROTEASE FAMILY MEMBER"/>
    <property type="match status" value="1"/>
</dbReference>
<evidence type="ECO:0000256" key="10">
    <source>
        <dbReference type="ARBA" id="ARBA00053875"/>
    </source>
</evidence>
<dbReference type="SUPFAM" id="SSF52540">
    <property type="entry name" value="P-loop containing nucleoside triphosphate hydrolases"/>
    <property type="match status" value="1"/>
</dbReference>
<dbReference type="Pfam" id="PF02190">
    <property type="entry name" value="LON_substr_bdg"/>
    <property type="match status" value="1"/>
</dbReference>
<accession>A0A6N3C183</accession>
<dbReference type="Gene3D" id="2.30.130.40">
    <property type="entry name" value="LON domain-like"/>
    <property type="match status" value="1"/>
</dbReference>
<dbReference type="InterPro" id="IPR015947">
    <property type="entry name" value="PUA-like_sf"/>
</dbReference>
<dbReference type="InterPro" id="IPR008269">
    <property type="entry name" value="Lon_proteolytic"/>
</dbReference>
<dbReference type="FunFam" id="3.40.50.300:FF:000021">
    <property type="entry name" value="Lon protease homolog"/>
    <property type="match status" value="1"/>
</dbReference>
<evidence type="ECO:0000256" key="13">
    <source>
        <dbReference type="ARBA" id="ARBA00082722"/>
    </source>
</evidence>
<keyword evidence="3 14" id="KW-0645">Protease</keyword>
<dbReference type="Pfam" id="PF22667">
    <property type="entry name" value="Lon_lid"/>
    <property type="match status" value="1"/>
</dbReference>
<evidence type="ECO:0000256" key="12">
    <source>
        <dbReference type="ARBA" id="ARBA00071934"/>
    </source>
</evidence>
<keyword evidence="2 14" id="KW-0963">Cytoplasm</keyword>
<dbReference type="Pfam" id="PF00004">
    <property type="entry name" value="AAA"/>
    <property type="match status" value="1"/>
</dbReference>
<comment type="induction">
    <text evidence="14">By heat shock.</text>
</comment>
<dbReference type="InterPro" id="IPR014721">
    <property type="entry name" value="Ribsml_uS5_D2-typ_fold_subgr"/>
</dbReference>
<dbReference type="InterPro" id="IPR054594">
    <property type="entry name" value="Lon_lid"/>
</dbReference>
<dbReference type="InterPro" id="IPR046336">
    <property type="entry name" value="Lon_prtase_N_sf"/>
</dbReference>
<dbReference type="GO" id="GO:0006515">
    <property type="term" value="P:protein quality control for misfolded or incompletely synthesized proteins"/>
    <property type="evidence" value="ECO:0007669"/>
    <property type="project" value="UniProtKB-UniRule"/>
</dbReference>
<dbReference type="GO" id="GO:0005524">
    <property type="term" value="F:ATP binding"/>
    <property type="evidence" value="ECO:0007669"/>
    <property type="project" value="UniProtKB-UniRule"/>
</dbReference>
<dbReference type="GO" id="GO:0004252">
    <property type="term" value="F:serine-type endopeptidase activity"/>
    <property type="evidence" value="ECO:0007669"/>
    <property type="project" value="UniProtKB-UniRule"/>
</dbReference>
<dbReference type="PRINTS" id="PR00830">
    <property type="entry name" value="ENDOLAPTASE"/>
</dbReference>
<evidence type="ECO:0000256" key="7">
    <source>
        <dbReference type="ARBA" id="ARBA00022840"/>
    </source>
</evidence>
<evidence type="ECO:0000259" key="20">
    <source>
        <dbReference type="PROSITE" id="PS51786"/>
    </source>
</evidence>
<evidence type="ECO:0000256" key="1">
    <source>
        <dbReference type="ARBA" id="ARBA00004496"/>
    </source>
</evidence>
<organism evidence="22">
    <name type="scientific">Peptoniphilus gorbachii</name>
    <dbReference type="NCBI Taxonomy" id="411567"/>
    <lineage>
        <taxon>Bacteria</taxon>
        <taxon>Bacillati</taxon>
        <taxon>Bacillota</taxon>
        <taxon>Tissierellia</taxon>
        <taxon>Tissierellales</taxon>
        <taxon>Peptoniphilaceae</taxon>
        <taxon>Peptoniphilus</taxon>
    </lineage>
</organism>
<comment type="subcellular location">
    <subcellularLocation>
        <location evidence="1 14 15">Cytoplasm</location>
    </subcellularLocation>
</comment>
<dbReference type="SUPFAM" id="SSF54211">
    <property type="entry name" value="Ribosomal protein S5 domain 2-like"/>
    <property type="match status" value="1"/>
</dbReference>
<evidence type="ECO:0000256" key="11">
    <source>
        <dbReference type="ARBA" id="ARBA00066743"/>
    </source>
</evidence>
<evidence type="ECO:0000256" key="14">
    <source>
        <dbReference type="HAMAP-Rule" id="MF_01973"/>
    </source>
</evidence>
<dbReference type="PIRSF" id="PIRSF001174">
    <property type="entry name" value="Lon_proteas"/>
    <property type="match status" value="1"/>
</dbReference>
<dbReference type="GO" id="GO:0005737">
    <property type="term" value="C:cytoplasm"/>
    <property type="evidence" value="ECO:0007669"/>
    <property type="project" value="UniProtKB-SubCell"/>
</dbReference>
<evidence type="ECO:0000256" key="18">
    <source>
        <dbReference type="PROSITE-ProRule" id="PRU01122"/>
    </source>
</evidence>
<evidence type="ECO:0000313" key="22">
    <source>
        <dbReference type="EMBL" id="VYU06683.1"/>
    </source>
</evidence>
<sequence>MENLKLPLIPLRDLVIFPHMVMHFDCGRKISVNAIERSEMQDSKIFLVAQRELEVEDPKRDDLFDVGTVATIKQILKLPGGIVRVLVEGEERAKISKLHISDEIIEADIEILEEDEVDYTKDDEIEAALRLALNDLESYASLDEKFFPGLLSNIADTDDPSRFIDTVVGYLNFKLEEYQKLLETTDIYERLVAFHEIMKKEIEILSIEKNINDQVKKKMDDIQREYYLKEQLRVIHKELGDGEDEGEITEVYKKKIEEKNLPDEVREKALSEIKKLGNLNSQSPDYSMLINYLDWIIDLPWLEAGEEKVKLSQARKVLNEDHYGLKNVKERILEFIAVRILSGDKNKGPILCLVGPPGVGKTSIAKSIANSLNKEFVRMSLGGVTDEAEIRGHRRTYIGALPGRIISLMKKAEKNDPVFLFDEIDKIGNDFKGDPASALLEVLDPEQNNSFTDRYLELPFDLSNVFFIATANTTATIPRPLLDRMEVIEIGGYTPNEKLNIAKKYLVSKQISENGLKKENINISEKALKDIIDYYTRESGVRGLEKQISKIVRKSALKIVEEDLDKVSVSTRNISDFLGEKIYLINEREKNSEVGSVNGLAWTEVGGTTLVIETTVMPGKGKLTLTGSLGDVMKESAIAAISHIASNAEDFKIDPNFRSEKDIHIHVPEGAVPKDGPSAGITIATSVLSALTKKPVKSDVAMTGEITLRGKVLPIGGLKEKLLAAERYGVKTVIIPEENKRDLKEIEEEAVERLEIKAVSTFKEVAEIAIGDFNEDK</sequence>
<comment type="similarity">
    <text evidence="14 15 18 19">Belongs to the peptidase S16 family.</text>
</comment>
<dbReference type="NCBIfam" id="NF008053">
    <property type="entry name" value="PRK10787.1"/>
    <property type="match status" value="1"/>
</dbReference>
<dbReference type="GO" id="GO:0034605">
    <property type="term" value="P:cellular response to heat"/>
    <property type="evidence" value="ECO:0007669"/>
    <property type="project" value="UniProtKB-UniRule"/>
</dbReference>
<evidence type="ECO:0000256" key="4">
    <source>
        <dbReference type="ARBA" id="ARBA00022741"/>
    </source>
</evidence>
<dbReference type="InterPro" id="IPR003111">
    <property type="entry name" value="Lon_prtase_N"/>
</dbReference>
<dbReference type="Pfam" id="PF05362">
    <property type="entry name" value="Lon_C"/>
    <property type="match status" value="1"/>
</dbReference>
<evidence type="ECO:0000256" key="9">
    <source>
        <dbReference type="ARBA" id="ARBA00050665"/>
    </source>
</evidence>
<keyword evidence="7 14" id="KW-0067">ATP-binding</keyword>
<dbReference type="SMART" id="SM00382">
    <property type="entry name" value="AAA"/>
    <property type="match status" value="1"/>
</dbReference>
<dbReference type="SMART" id="SM00464">
    <property type="entry name" value="LON"/>
    <property type="match status" value="1"/>
</dbReference>
<keyword evidence="8 14" id="KW-0346">Stress response</keyword>